<dbReference type="InterPro" id="IPR018484">
    <property type="entry name" value="FGGY_N"/>
</dbReference>
<dbReference type="PROSITE" id="PS00445">
    <property type="entry name" value="FGGY_KINASES_2"/>
    <property type="match status" value="1"/>
</dbReference>
<evidence type="ECO:0000259" key="6">
    <source>
        <dbReference type="Pfam" id="PF02782"/>
    </source>
</evidence>
<keyword evidence="2 4" id="KW-0808">Transferase</keyword>
<dbReference type="PANTHER" id="PTHR43095">
    <property type="entry name" value="SUGAR KINASE"/>
    <property type="match status" value="1"/>
</dbReference>
<dbReference type="RefSeq" id="WP_093690713.1">
    <property type="nucleotide sequence ID" value="NZ_FNBU01000017.1"/>
</dbReference>
<evidence type="ECO:0000256" key="4">
    <source>
        <dbReference type="RuleBase" id="RU003733"/>
    </source>
</evidence>
<organism evidence="7 8">
    <name type="scientific">Sporolituus thermophilus DSM 23256</name>
    <dbReference type="NCBI Taxonomy" id="1123285"/>
    <lineage>
        <taxon>Bacteria</taxon>
        <taxon>Bacillati</taxon>
        <taxon>Bacillota</taxon>
        <taxon>Negativicutes</taxon>
        <taxon>Selenomonadales</taxon>
        <taxon>Sporomusaceae</taxon>
        <taxon>Sporolituus</taxon>
    </lineage>
</organism>
<dbReference type="AlphaFoldDB" id="A0A1G7MI63"/>
<evidence type="ECO:0000313" key="7">
    <source>
        <dbReference type="EMBL" id="SDF60800.1"/>
    </source>
</evidence>
<dbReference type="InterPro" id="IPR018485">
    <property type="entry name" value="FGGY_C"/>
</dbReference>
<gene>
    <name evidence="7" type="ORF">SAMN05660235_02140</name>
</gene>
<dbReference type="InterPro" id="IPR050406">
    <property type="entry name" value="FGGY_Carb_Kinase"/>
</dbReference>
<dbReference type="PIRSF" id="PIRSF000538">
    <property type="entry name" value="GlpK"/>
    <property type="match status" value="1"/>
</dbReference>
<dbReference type="GO" id="GO:0016773">
    <property type="term" value="F:phosphotransferase activity, alcohol group as acceptor"/>
    <property type="evidence" value="ECO:0007669"/>
    <property type="project" value="InterPro"/>
</dbReference>
<proteinExistence type="inferred from homology"/>
<dbReference type="InterPro" id="IPR018483">
    <property type="entry name" value="Carb_kinase_FGGY_CS"/>
</dbReference>
<dbReference type="OrthoDB" id="9805576at2"/>
<dbReference type="SUPFAM" id="SSF53067">
    <property type="entry name" value="Actin-like ATPase domain"/>
    <property type="match status" value="2"/>
</dbReference>
<evidence type="ECO:0000256" key="3">
    <source>
        <dbReference type="ARBA" id="ARBA00022777"/>
    </source>
</evidence>
<dbReference type="Gene3D" id="3.30.420.40">
    <property type="match status" value="2"/>
</dbReference>
<accession>A0A1G7MI63</accession>
<dbReference type="Pfam" id="PF00370">
    <property type="entry name" value="FGGY_N"/>
    <property type="match status" value="1"/>
</dbReference>
<name>A0A1G7MI63_9FIRM</name>
<dbReference type="GO" id="GO:0005975">
    <property type="term" value="P:carbohydrate metabolic process"/>
    <property type="evidence" value="ECO:0007669"/>
    <property type="project" value="InterPro"/>
</dbReference>
<reference evidence="8" key="1">
    <citation type="submission" date="2016-10" db="EMBL/GenBank/DDBJ databases">
        <authorList>
            <person name="Varghese N."/>
            <person name="Submissions S."/>
        </authorList>
    </citation>
    <scope>NUCLEOTIDE SEQUENCE [LARGE SCALE GENOMIC DNA]</scope>
    <source>
        <strain evidence="8">DSM 23256</strain>
    </source>
</reference>
<feature type="domain" description="Carbohydrate kinase FGGY N-terminal" evidence="5">
    <location>
        <begin position="3"/>
        <end position="247"/>
    </location>
</feature>
<protein>
    <submittedName>
        <fullName evidence="7">Gluconate kinase, FGGY family</fullName>
    </submittedName>
</protein>
<dbReference type="CDD" id="cd07770">
    <property type="entry name" value="ASKHA_NBD_FGGY_GntK"/>
    <property type="match status" value="1"/>
</dbReference>
<evidence type="ECO:0000313" key="8">
    <source>
        <dbReference type="Proteomes" id="UP000243333"/>
    </source>
</evidence>
<keyword evidence="3 4" id="KW-0418">Kinase</keyword>
<keyword evidence="8" id="KW-1185">Reference proteome</keyword>
<dbReference type="Proteomes" id="UP000243333">
    <property type="component" value="Unassembled WGS sequence"/>
</dbReference>
<feature type="domain" description="Carbohydrate kinase FGGY C-terminal" evidence="6">
    <location>
        <begin position="258"/>
        <end position="451"/>
    </location>
</feature>
<dbReference type="STRING" id="1123285.SAMN05660235_02140"/>
<dbReference type="Pfam" id="PF02782">
    <property type="entry name" value="FGGY_C"/>
    <property type="match status" value="1"/>
</dbReference>
<comment type="similarity">
    <text evidence="1 4">Belongs to the FGGY kinase family.</text>
</comment>
<sequence length="512" mass="56948">MQVIIGVDIGTTGCRAAIYREDGVALANQSLEYPLYTPQAAWAEQDPEEIFQAVLTVTARAIQQAALPPKAISGLCFSSVFHSFIPVDKDGAPLGRMLTWADSRSQSYTEELKRQRDAQAIYERTGCPLHPMYPLSKVLWLRHERPDLFRRTARFISIKEYILYRFLGKYVVDRSIASGTGIYNIHDRCWDGELLELLGVTEDQLSPVASTTSVEGPLLPAIADRLGLSPDTPVVLGAGDGVLSSVGSGAVLPGQLTAMIGTSGAVRVVTDKPAVDPKGRTWCYNLTDEYWVLGGAINNGGIAFRWAKDKFAATEQFVAEKLGLDTYEILSRYAEQKPAGSDGLIMLPFFAGERAPYWNANARGVLFGLNLNHGKRHLIRATLEGICYRMYSIFTALEEVAGRAKEIRVSGSFTRSRLWVQIMADVFGRPISVPGEPEGSAFGAAVLGMNALGILGNIKDVAKFVNIKEQYLPNERHHERYQRLYAIYERIYWNLQKEFEEIARIQREWAEE</sequence>
<evidence type="ECO:0000256" key="1">
    <source>
        <dbReference type="ARBA" id="ARBA00009156"/>
    </source>
</evidence>
<evidence type="ECO:0000256" key="2">
    <source>
        <dbReference type="ARBA" id="ARBA00022679"/>
    </source>
</evidence>
<dbReference type="GO" id="GO:0016301">
    <property type="term" value="F:kinase activity"/>
    <property type="evidence" value="ECO:0007669"/>
    <property type="project" value="UniProtKB-KW"/>
</dbReference>
<dbReference type="InterPro" id="IPR000577">
    <property type="entry name" value="Carb_kinase_FGGY"/>
</dbReference>
<dbReference type="EMBL" id="FNBU01000017">
    <property type="protein sequence ID" value="SDF60800.1"/>
    <property type="molecule type" value="Genomic_DNA"/>
</dbReference>
<evidence type="ECO:0000259" key="5">
    <source>
        <dbReference type="Pfam" id="PF00370"/>
    </source>
</evidence>
<dbReference type="PANTHER" id="PTHR43095:SF2">
    <property type="entry name" value="GLUCONOKINASE"/>
    <property type="match status" value="1"/>
</dbReference>
<dbReference type="InterPro" id="IPR043129">
    <property type="entry name" value="ATPase_NBD"/>
</dbReference>